<protein>
    <recommendedName>
        <fullName evidence="1">DUF7730 domain-containing protein</fullName>
    </recommendedName>
</protein>
<evidence type="ECO:0000313" key="3">
    <source>
        <dbReference type="Proteomes" id="UP001521116"/>
    </source>
</evidence>
<sequence length="178" mass="20741">MHRRLACIRCFDDDPNPPYIEAVDILYSQNKFVVRLLKTVVDLQRTVLPHRLNLIRFLRIEVRFHFPVPLEVINDSKSHSRLPTDVGEMWLPTCRAISLMHGLHELHITVDDAWQNSESGKAEAMYAQFLQPLMDVVVPVFQVEIHPLFDVEMVLHNLARTPPFSLRPRTTQLWPKST</sequence>
<dbReference type="InterPro" id="IPR056632">
    <property type="entry name" value="DUF7730"/>
</dbReference>
<evidence type="ECO:0000313" key="2">
    <source>
        <dbReference type="EMBL" id="KAL1613927.1"/>
    </source>
</evidence>
<proteinExistence type="predicted"/>
<accession>A0ABR3SAH6</accession>
<dbReference type="EMBL" id="JAJVDC020000446">
    <property type="protein sequence ID" value="KAL1613927.1"/>
    <property type="molecule type" value="Genomic_DNA"/>
</dbReference>
<dbReference type="Pfam" id="PF24864">
    <property type="entry name" value="DUF7730"/>
    <property type="match status" value="1"/>
</dbReference>
<name>A0ABR3SAH6_9PEZI</name>
<feature type="domain" description="DUF7730" evidence="1">
    <location>
        <begin position="19"/>
        <end position="139"/>
    </location>
</feature>
<reference evidence="2 3" key="1">
    <citation type="submission" date="2024-02" db="EMBL/GenBank/DDBJ databases">
        <title>De novo assembly and annotation of 12 fungi associated with fruit tree decline syndrome in Ontario, Canada.</title>
        <authorList>
            <person name="Sulman M."/>
            <person name="Ellouze W."/>
            <person name="Ilyukhin E."/>
        </authorList>
    </citation>
    <scope>NUCLEOTIDE SEQUENCE [LARGE SCALE GENOMIC DNA]</scope>
    <source>
        <strain evidence="2 3">M1-105</strain>
    </source>
</reference>
<dbReference type="Proteomes" id="UP001521116">
    <property type="component" value="Unassembled WGS sequence"/>
</dbReference>
<comment type="caution">
    <text evidence="2">The sequence shown here is derived from an EMBL/GenBank/DDBJ whole genome shotgun (WGS) entry which is preliminary data.</text>
</comment>
<evidence type="ECO:0000259" key="1">
    <source>
        <dbReference type="Pfam" id="PF24864"/>
    </source>
</evidence>
<organism evidence="2 3">
    <name type="scientific">Neofusicoccum ribis</name>
    <dbReference type="NCBI Taxonomy" id="45134"/>
    <lineage>
        <taxon>Eukaryota</taxon>
        <taxon>Fungi</taxon>
        <taxon>Dikarya</taxon>
        <taxon>Ascomycota</taxon>
        <taxon>Pezizomycotina</taxon>
        <taxon>Dothideomycetes</taxon>
        <taxon>Dothideomycetes incertae sedis</taxon>
        <taxon>Botryosphaeriales</taxon>
        <taxon>Botryosphaeriaceae</taxon>
        <taxon>Neofusicoccum</taxon>
    </lineage>
</organism>
<gene>
    <name evidence="2" type="ORF">SLS56_012215</name>
</gene>
<keyword evidence="3" id="KW-1185">Reference proteome</keyword>